<feature type="domain" description="RHD" evidence="2">
    <location>
        <begin position="39"/>
        <end position="227"/>
    </location>
</feature>
<dbReference type="SMART" id="SM00429">
    <property type="entry name" value="IPT"/>
    <property type="match status" value="1"/>
</dbReference>
<dbReference type="InterPro" id="IPR000451">
    <property type="entry name" value="NFkB/Dor"/>
</dbReference>
<dbReference type="PANTHER" id="PTHR24169:SF25">
    <property type="entry name" value="DORSAL-RELATED IMMUNITY FACTOR DIF-RELATED"/>
    <property type="match status" value="1"/>
</dbReference>
<dbReference type="InterPro" id="IPR002909">
    <property type="entry name" value="IPT_dom"/>
</dbReference>
<dbReference type="PRINTS" id="PR00057">
    <property type="entry name" value="NFKBTNSCPFCT"/>
</dbReference>
<dbReference type="PROSITE" id="PS01204">
    <property type="entry name" value="REL_1"/>
    <property type="match status" value="1"/>
</dbReference>
<dbReference type="InterPro" id="IPR014756">
    <property type="entry name" value="Ig_E-set"/>
</dbReference>
<evidence type="ECO:0000313" key="3">
    <source>
        <dbReference type="Proteomes" id="UP000695022"/>
    </source>
</evidence>
<dbReference type="SUPFAM" id="SSF49417">
    <property type="entry name" value="p53-like transcription factors"/>
    <property type="match status" value="1"/>
</dbReference>
<accession>A0ABM1DSZ8</accession>
<dbReference type="Gene3D" id="2.60.40.340">
    <property type="entry name" value="Rel homology domain (RHD), DNA-binding domain"/>
    <property type="match status" value="1"/>
</dbReference>
<evidence type="ECO:0000259" key="2">
    <source>
        <dbReference type="PROSITE" id="PS50254"/>
    </source>
</evidence>
<dbReference type="RefSeq" id="XP_014663067.1">
    <property type="nucleotide sequence ID" value="XM_014807581.1"/>
</dbReference>
<reference evidence="4 5" key="1">
    <citation type="submission" date="2025-05" db="UniProtKB">
        <authorList>
            <consortium name="RefSeq"/>
        </authorList>
    </citation>
    <scope>IDENTIFICATION</scope>
</reference>
<evidence type="ECO:0000256" key="1">
    <source>
        <dbReference type="SAM" id="MobiDB-lite"/>
    </source>
</evidence>
<dbReference type="GeneID" id="106805827"/>
<dbReference type="PANTHER" id="PTHR24169">
    <property type="entry name" value="NUCLEAR FACTOR NF-KAPPA-B PROTEIN"/>
    <property type="match status" value="1"/>
</dbReference>
<protein>
    <submittedName>
        <fullName evidence="4 5">Embryonic polarity protein dorsal-like</fullName>
    </submittedName>
</protein>
<proteinExistence type="predicted"/>
<dbReference type="Proteomes" id="UP000695022">
    <property type="component" value="Unplaced"/>
</dbReference>
<dbReference type="Gene3D" id="2.60.40.10">
    <property type="entry name" value="Immunoglobulins"/>
    <property type="match status" value="1"/>
</dbReference>
<gene>
    <name evidence="4 5" type="primary">LOC106805827</name>
</gene>
<dbReference type="RefSeq" id="XP_014663069.1">
    <property type="nucleotide sequence ID" value="XM_014807583.1"/>
</dbReference>
<name>A0ABM1DSZ8_PRICU</name>
<dbReference type="SUPFAM" id="SSF81296">
    <property type="entry name" value="E set domains"/>
    <property type="match status" value="1"/>
</dbReference>
<dbReference type="InterPro" id="IPR013783">
    <property type="entry name" value="Ig-like_fold"/>
</dbReference>
<sequence>MEQWPPYSVHQDVMTQRPGDHQWRPPLDDNANSNSPGESQEPVVIITEHPASKLRFRYECEGRAAGSIPGEHSIPEKKTFPAIQVRNVSRPFKVIVSCVSHEKPPAKPRSHPHSLVGKNCQDGVCVVSVTNPRDGRIEFPGVGIQCAKIKDRKDQLAKRQKMKIDPYKVGFTHSDQSLDVSVVRLCFQLFIPTVMDPETNQWSYAQETWKAIRPVCSQPIYDKRAVAQLNISRIDRISGPACGGQEVWLLCDKVTRDGIEVRFFEEKNGQTVWQEKAQIVLVHKQVAIVVKTPPYRDPDITSITMVKVALHRPTDMEISPAIGYKYYPSNNGEDRELAGQFPAMAPPVMMLDHLLLKQDKQHSQVHEPFRSAMIKQEIVKPVTNCPATLPGSAMAISAATAAMPPPLHPFAVSYAIEHPLVFMQDMHPAAAAAAAAACDDSNADTHMTSLASQFNSSLSFSSLSSLSELICTGDITMAPPISNSSEVEWLLKNITDMQQ</sequence>
<dbReference type="Pfam" id="PF00554">
    <property type="entry name" value="RHD_DNA_bind"/>
    <property type="match status" value="1"/>
</dbReference>
<organism evidence="3 5">
    <name type="scientific">Priapulus caudatus</name>
    <name type="common">Priapulid worm</name>
    <dbReference type="NCBI Taxonomy" id="37621"/>
    <lineage>
        <taxon>Eukaryota</taxon>
        <taxon>Metazoa</taxon>
        <taxon>Ecdysozoa</taxon>
        <taxon>Scalidophora</taxon>
        <taxon>Priapulida</taxon>
        <taxon>Priapulimorpha</taxon>
        <taxon>Priapulimorphida</taxon>
        <taxon>Priapulidae</taxon>
        <taxon>Priapulus</taxon>
    </lineage>
</organism>
<dbReference type="Pfam" id="PF16179">
    <property type="entry name" value="RHD_dimer"/>
    <property type="match status" value="1"/>
</dbReference>
<evidence type="ECO:0000313" key="4">
    <source>
        <dbReference type="RefSeq" id="XP_014663067.1"/>
    </source>
</evidence>
<feature type="region of interest" description="Disordered" evidence="1">
    <location>
        <begin position="1"/>
        <end position="42"/>
    </location>
</feature>
<dbReference type="InterPro" id="IPR037059">
    <property type="entry name" value="RHD_DNA_bind_dom_sf"/>
</dbReference>
<dbReference type="InterPro" id="IPR008967">
    <property type="entry name" value="p53-like_TF_DNA-bd_sf"/>
</dbReference>
<dbReference type="InterPro" id="IPR030492">
    <property type="entry name" value="RHD_CS"/>
</dbReference>
<feature type="compositionally biased region" description="Basic and acidic residues" evidence="1">
    <location>
        <begin position="18"/>
        <end position="27"/>
    </location>
</feature>
<dbReference type="PROSITE" id="PS50254">
    <property type="entry name" value="REL_2"/>
    <property type="match status" value="1"/>
</dbReference>
<keyword evidence="3" id="KW-1185">Reference proteome</keyword>
<evidence type="ECO:0000313" key="5">
    <source>
        <dbReference type="RefSeq" id="XP_014663069.1"/>
    </source>
</evidence>
<dbReference type="InterPro" id="IPR032397">
    <property type="entry name" value="RHD_dimer"/>
</dbReference>
<dbReference type="InterPro" id="IPR011539">
    <property type="entry name" value="RHD_DNA_bind_dom"/>
</dbReference>